<evidence type="ECO:0000256" key="1">
    <source>
        <dbReference type="ARBA" id="ARBA00001823"/>
    </source>
</evidence>
<evidence type="ECO:0000259" key="15">
    <source>
        <dbReference type="Pfam" id="PF01583"/>
    </source>
</evidence>
<gene>
    <name evidence="13 16" type="primary">cysC</name>
    <name evidence="16" type="ORF">CGC43_04870</name>
</gene>
<organism evidence="16 17">
    <name type="scientific">Francisella opportunistica</name>
    <dbReference type="NCBI Taxonomy" id="2016517"/>
    <lineage>
        <taxon>Bacteria</taxon>
        <taxon>Pseudomonadati</taxon>
        <taxon>Pseudomonadota</taxon>
        <taxon>Gammaproteobacteria</taxon>
        <taxon>Thiotrichales</taxon>
        <taxon>Francisellaceae</taxon>
        <taxon>Francisella</taxon>
    </lineage>
</organism>
<dbReference type="Pfam" id="PF01583">
    <property type="entry name" value="APS_kinase"/>
    <property type="match status" value="1"/>
</dbReference>
<dbReference type="SUPFAM" id="SSF52540">
    <property type="entry name" value="P-loop containing nucleoside triphosphate hydrolases"/>
    <property type="match status" value="1"/>
</dbReference>
<protein>
    <recommendedName>
        <fullName evidence="5 13">Adenylyl-sulfate kinase</fullName>
        <ecNumber evidence="5 13">2.7.1.25</ecNumber>
    </recommendedName>
    <alternativeName>
        <fullName evidence="11 13">APS kinase</fullName>
    </alternativeName>
    <alternativeName>
        <fullName evidence="12 13">ATP adenosine-5'-phosphosulfate 3'-phosphotransferase</fullName>
    </alternativeName>
    <alternativeName>
        <fullName evidence="10 13">Adenosine-5'-phosphosulfate kinase</fullName>
    </alternativeName>
</protein>
<accession>A0A345JRL4</accession>
<dbReference type="PANTHER" id="PTHR11055">
    <property type="entry name" value="BIFUNCTIONAL 3'-PHOSPHOADENOSINE 5'-PHOSPHOSULFATE SYNTHASE"/>
    <property type="match status" value="1"/>
</dbReference>
<evidence type="ECO:0000256" key="3">
    <source>
        <dbReference type="ARBA" id="ARBA00004806"/>
    </source>
</evidence>
<evidence type="ECO:0000256" key="4">
    <source>
        <dbReference type="ARBA" id="ARBA00007008"/>
    </source>
</evidence>
<dbReference type="RefSeq" id="WP_071629231.1">
    <property type="nucleotide sequence ID" value="NZ_CP022375.1"/>
</dbReference>
<dbReference type="HAMAP" id="MF_00065">
    <property type="entry name" value="Adenylyl_sulf_kinase"/>
    <property type="match status" value="1"/>
</dbReference>
<dbReference type="FunFam" id="3.40.50.300:FF:000212">
    <property type="entry name" value="Adenylyl-sulfate kinase"/>
    <property type="match status" value="1"/>
</dbReference>
<evidence type="ECO:0000256" key="11">
    <source>
        <dbReference type="ARBA" id="ARBA00031393"/>
    </source>
</evidence>
<dbReference type="GO" id="GO:0004020">
    <property type="term" value="F:adenylylsulfate kinase activity"/>
    <property type="evidence" value="ECO:0007669"/>
    <property type="project" value="UniProtKB-UniRule"/>
</dbReference>
<keyword evidence="17" id="KW-1185">Reference proteome</keyword>
<dbReference type="NCBIfam" id="NF003013">
    <property type="entry name" value="PRK03846.1"/>
    <property type="match status" value="1"/>
</dbReference>
<keyword evidence="6 13" id="KW-0808">Transferase</keyword>
<evidence type="ECO:0000256" key="8">
    <source>
        <dbReference type="ARBA" id="ARBA00022777"/>
    </source>
</evidence>
<evidence type="ECO:0000256" key="10">
    <source>
        <dbReference type="ARBA" id="ARBA00029724"/>
    </source>
</evidence>
<evidence type="ECO:0000256" key="14">
    <source>
        <dbReference type="RuleBase" id="RU004347"/>
    </source>
</evidence>
<reference evidence="16 17" key="1">
    <citation type="submission" date="2017-07" db="EMBL/GenBank/DDBJ databases">
        <title>Complete genome sequences and comparative analysis of the novel pathogen Francisella opportunistica.</title>
        <authorList>
            <person name="Dietrich E.A."/>
            <person name="Kingry L.C."/>
            <person name="Petersen J.M."/>
        </authorList>
    </citation>
    <scope>NUCLEOTIDE SEQUENCE [LARGE SCALE GENOMIC DNA]</scope>
    <source>
        <strain evidence="16 17">14-2155</strain>
    </source>
</reference>
<feature type="active site" description="Phosphoserine intermediate" evidence="13">
    <location>
        <position position="106"/>
    </location>
</feature>
<dbReference type="EMBL" id="CP022375">
    <property type="protein sequence ID" value="AXH29960.1"/>
    <property type="molecule type" value="Genomic_DNA"/>
</dbReference>
<keyword evidence="9 13" id="KW-0067">ATP-binding</keyword>
<dbReference type="AlphaFoldDB" id="A0A345JRL4"/>
<dbReference type="Gene3D" id="3.40.50.300">
    <property type="entry name" value="P-loop containing nucleotide triphosphate hydrolases"/>
    <property type="match status" value="1"/>
</dbReference>
<evidence type="ECO:0000256" key="13">
    <source>
        <dbReference type="HAMAP-Rule" id="MF_00065"/>
    </source>
</evidence>
<evidence type="ECO:0000313" key="17">
    <source>
        <dbReference type="Proteomes" id="UP000253862"/>
    </source>
</evidence>
<dbReference type="UniPathway" id="UPA00140">
    <property type="reaction ID" value="UER00205"/>
</dbReference>
<dbReference type="GO" id="GO:0005524">
    <property type="term" value="F:ATP binding"/>
    <property type="evidence" value="ECO:0007669"/>
    <property type="project" value="UniProtKB-UniRule"/>
</dbReference>
<evidence type="ECO:0000256" key="7">
    <source>
        <dbReference type="ARBA" id="ARBA00022741"/>
    </source>
</evidence>
<dbReference type="GO" id="GO:0070814">
    <property type="term" value="P:hydrogen sulfide biosynthetic process"/>
    <property type="evidence" value="ECO:0007669"/>
    <property type="project" value="UniProtKB-UniRule"/>
</dbReference>
<dbReference type="GO" id="GO:0000103">
    <property type="term" value="P:sulfate assimilation"/>
    <property type="evidence" value="ECO:0007669"/>
    <property type="project" value="UniProtKB-UniRule"/>
</dbReference>
<feature type="binding site" evidence="13">
    <location>
        <begin position="32"/>
        <end position="39"/>
    </location>
    <ligand>
        <name>ATP</name>
        <dbReference type="ChEBI" id="CHEBI:30616"/>
    </ligand>
</feature>
<keyword evidence="7 13" id="KW-0547">Nucleotide-binding</keyword>
<comment type="pathway">
    <text evidence="3 13 14">Sulfur metabolism; hydrogen sulfide biosynthesis; sulfite from sulfate: step 2/3.</text>
</comment>
<name>A0A345JRL4_9GAMM</name>
<evidence type="ECO:0000313" key="16">
    <source>
        <dbReference type="EMBL" id="AXH29960.1"/>
    </source>
</evidence>
<comment type="catalytic activity">
    <reaction evidence="1 13 14">
        <text>adenosine 5'-phosphosulfate + ATP = 3'-phosphoadenylyl sulfate + ADP + H(+)</text>
        <dbReference type="Rhea" id="RHEA:24152"/>
        <dbReference type="ChEBI" id="CHEBI:15378"/>
        <dbReference type="ChEBI" id="CHEBI:30616"/>
        <dbReference type="ChEBI" id="CHEBI:58243"/>
        <dbReference type="ChEBI" id="CHEBI:58339"/>
        <dbReference type="ChEBI" id="CHEBI:456216"/>
        <dbReference type="EC" id="2.7.1.25"/>
    </reaction>
</comment>
<evidence type="ECO:0000256" key="5">
    <source>
        <dbReference type="ARBA" id="ARBA00012121"/>
    </source>
</evidence>
<dbReference type="Proteomes" id="UP000253862">
    <property type="component" value="Chromosome"/>
</dbReference>
<dbReference type="NCBIfam" id="TIGR00455">
    <property type="entry name" value="apsK"/>
    <property type="match status" value="1"/>
</dbReference>
<dbReference type="EC" id="2.7.1.25" evidence="5 13"/>
<proteinExistence type="inferred from homology"/>
<feature type="domain" description="APS kinase" evidence="15">
    <location>
        <begin position="25"/>
        <end position="172"/>
    </location>
</feature>
<dbReference type="CDD" id="cd02027">
    <property type="entry name" value="APSK"/>
    <property type="match status" value="1"/>
</dbReference>
<keyword evidence="8 13" id="KW-0418">Kinase</keyword>
<dbReference type="InterPro" id="IPR002891">
    <property type="entry name" value="APS"/>
</dbReference>
<dbReference type="InterPro" id="IPR059117">
    <property type="entry name" value="APS_kinase_dom"/>
</dbReference>
<evidence type="ECO:0000256" key="9">
    <source>
        <dbReference type="ARBA" id="ARBA00022840"/>
    </source>
</evidence>
<comment type="function">
    <text evidence="2 13 14">Catalyzes the synthesis of activated sulfate.</text>
</comment>
<keyword evidence="13" id="KW-0597">Phosphoprotein</keyword>
<dbReference type="PANTHER" id="PTHR11055:SF1">
    <property type="entry name" value="PAPS SYNTHETASE, ISOFORM D"/>
    <property type="match status" value="1"/>
</dbReference>
<dbReference type="InterPro" id="IPR027417">
    <property type="entry name" value="P-loop_NTPase"/>
</dbReference>
<evidence type="ECO:0000256" key="2">
    <source>
        <dbReference type="ARBA" id="ARBA00002632"/>
    </source>
</evidence>
<evidence type="ECO:0000256" key="6">
    <source>
        <dbReference type="ARBA" id="ARBA00022679"/>
    </source>
</evidence>
<comment type="similarity">
    <text evidence="4 13 14">Belongs to the APS kinase family.</text>
</comment>
<sequence length="203" mass="23014">MNNNITWFKTSVLPEERSLQKKHKPVVLWYTGLSGAGKSTIANAVDRILYERGCHTYILDGDNIRHGLNSDLGFDEISRTENIRRVSQVAKLFVDAGLIISVALISPFICDREQARKLIGDSFIEVFIDAPLAECERRDPKNLYKKTRQGQIANFTGISSQYEKPINPDIHITTTTKTIEECAAKIINYLFDKNIITKKQTII</sequence>
<evidence type="ECO:0000256" key="12">
    <source>
        <dbReference type="ARBA" id="ARBA00031464"/>
    </source>
</evidence>